<dbReference type="InterPro" id="IPR049397">
    <property type="entry name" value="EthR_C"/>
</dbReference>
<dbReference type="GO" id="GO:0000976">
    <property type="term" value="F:transcription cis-regulatory region binding"/>
    <property type="evidence" value="ECO:0007669"/>
    <property type="project" value="TreeGrafter"/>
</dbReference>
<comment type="caution">
    <text evidence="4">The sequence shown here is derived from an EMBL/GenBank/DDBJ whole genome shotgun (WGS) entry which is preliminary data.</text>
</comment>
<dbReference type="PANTHER" id="PTHR30055">
    <property type="entry name" value="HTH-TYPE TRANSCRIPTIONAL REGULATOR RUTR"/>
    <property type="match status" value="1"/>
</dbReference>
<dbReference type="InterPro" id="IPR036271">
    <property type="entry name" value="Tet_transcr_reg_TetR-rel_C_sf"/>
</dbReference>
<proteinExistence type="predicted"/>
<comment type="caution">
    <text evidence="2">Lacks conserved residue(s) required for the propagation of feature annotation.</text>
</comment>
<feature type="non-terminal residue" evidence="4">
    <location>
        <position position="1"/>
    </location>
</feature>
<reference evidence="4" key="2">
    <citation type="submission" date="2021-09" db="EMBL/GenBank/DDBJ databases">
        <authorList>
            <person name="Gilroy R."/>
        </authorList>
    </citation>
    <scope>NUCLEOTIDE SEQUENCE</scope>
    <source>
        <strain evidence="4">ChiGjej5B5-7349</strain>
    </source>
</reference>
<sequence>ITDRVGCSTGTLYTYFRNREDILAAIIEEYQEAVLHAPAPEEPDTDPVARIQRANRHYIDSYSRNADLMAVMEQVAHVDEDIRKLREARSTAFVQRNARSIARLQKDGAVDASLDADLVARALSLMVSRLCYRVYVQDKDPAYLTDEGREELSRTLSTLWTNALGLTPAA</sequence>
<dbReference type="InterPro" id="IPR001647">
    <property type="entry name" value="HTH_TetR"/>
</dbReference>
<dbReference type="Gene3D" id="1.10.10.60">
    <property type="entry name" value="Homeodomain-like"/>
    <property type="match status" value="1"/>
</dbReference>
<evidence type="ECO:0000256" key="2">
    <source>
        <dbReference type="PROSITE-ProRule" id="PRU00335"/>
    </source>
</evidence>
<name>A0A921MGX2_9MICO</name>
<dbReference type="InterPro" id="IPR009057">
    <property type="entry name" value="Homeodomain-like_sf"/>
</dbReference>
<dbReference type="SUPFAM" id="SSF48498">
    <property type="entry name" value="Tetracyclin repressor-like, C-terminal domain"/>
    <property type="match status" value="1"/>
</dbReference>
<dbReference type="PROSITE" id="PS50977">
    <property type="entry name" value="HTH_TETR_2"/>
    <property type="match status" value="1"/>
</dbReference>
<dbReference type="SUPFAM" id="SSF46689">
    <property type="entry name" value="Homeodomain-like"/>
    <property type="match status" value="1"/>
</dbReference>
<dbReference type="AlphaFoldDB" id="A0A921MGX2"/>
<dbReference type="Gene3D" id="1.10.357.10">
    <property type="entry name" value="Tetracycline Repressor, domain 2"/>
    <property type="match status" value="1"/>
</dbReference>
<feature type="domain" description="HTH tetR-type" evidence="3">
    <location>
        <begin position="1"/>
        <end position="34"/>
    </location>
</feature>
<evidence type="ECO:0000256" key="1">
    <source>
        <dbReference type="ARBA" id="ARBA00023125"/>
    </source>
</evidence>
<reference evidence="4" key="1">
    <citation type="journal article" date="2021" name="PeerJ">
        <title>Extensive microbial diversity within the chicken gut microbiome revealed by metagenomics and culture.</title>
        <authorList>
            <person name="Gilroy R."/>
            <person name="Ravi A."/>
            <person name="Getino M."/>
            <person name="Pursley I."/>
            <person name="Horton D.L."/>
            <person name="Alikhan N.F."/>
            <person name="Baker D."/>
            <person name="Gharbi K."/>
            <person name="Hall N."/>
            <person name="Watson M."/>
            <person name="Adriaenssens E.M."/>
            <person name="Foster-Nyarko E."/>
            <person name="Jarju S."/>
            <person name="Secka A."/>
            <person name="Antonio M."/>
            <person name="Oren A."/>
            <person name="Chaudhuri R.R."/>
            <person name="La Ragione R."/>
            <person name="Hildebrand F."/>
            <person name="Pallen M.J."/>
        </authorList>
    </citation>
    <scope>NUCLEOTIDE SEQUENCE</scope>
    <source>
        <strain evidence="4">ChiGjej5B5-7349</strain>
    </source>
</reference>
<dbReference type="Pfam" id="PF21313">
    <property type="entry name" value="EthR_C"/>
    <property type="match status" value="1"/>
</dbReference>
<accession>A0A921MGX2</accession>
<keyword evidence="1 2" id="KW-0238">DNA-binding</keyword>
<dbReference type="Proteomes" id="UP000784435">
    <property type="component" value="Unassembled WGS sequence"/>
</dbReference>
<evidence type="ECO:0000313" key="5">
    <source>
        <dbReference type="Proteomes" id="UP000784435"/>
    </source>
</evidence>
<dbReference type="InterPro" id="IPR050109">
    <property type="entry name" value="HTH-type_TetR-like_transc_reg"/>
</dbReference>
<evidence type="ECO:0000259" key="3">
    <source>
        <dbReference type="PROSITE" id="PS50977"/>
    </source>
</evidence>
<evidence type="ECO:0000313" key="4">
    <source>
        <dbReference type="EMBL" id="HJG81201.1"/>
    </source>
</evidence>
<dbReference type="EMBL" id="DYUK01000278">
    <property type="protein sequence ID" value="HJG81201.1"/>
    <property type="molecule type" value="Genomic_DNA"/>
</dbReference>
<dbReference type="PANTHER" id="PTHR30055:SF226">
    <property type="entry name" value="HTH-TYPE TRANSCRIPTIONAL REGULATOR PKSA"/>
    <property type="match status" value="1"/>
</dbReference>
<protein>
    <submittedName>
        <fullName evidence="4">TetR/AcrR family transcriptional regulator</fullName>
    </submittedName>
</protein>
<dbReference type="GO" id="GO:0003700">
    <property type="term" value="F:DNA-binding transcription factor activity"/>
    <property type="evidence" value="ECO:0007669"/>
    <property type="project" value="TreeGrafter"/>
</dbReference>
<organism evidence="4 5">
    <name type="scientific">Brevibacterium senegalense</name>
    <dbReference type="NCBI Taxonomy" id="1033736"/>
    <lineage>
        <taxon>Bacteria</taxon>
        <taxon>Bacillati</taxon>
        <taxon>Actinomycetota</taxon>
        <taxon>Actinomycetes</taxon>
        <taxon>Micrococcales</taxon>
        <taxon>Brevibacteriaceae</taxon>
        <taxon>Brevibacterium</taxon>
    </lineage>
</organism>
<gene>
    <name evidence="4" type="ORF">K8V08_12395</name>
</gene>